<accession>A0A495A6Q1</accession>
<keyword evidence="3" id="KW-1185">Reference proteome</keyword>
<dbReference type="Gene3D" id="1.10.10.10">
    <property type="entry name" value="Winged helix-like DNA-binding domain superfamily/Winged helix DNA-binding domain"/>
    <property type="match status" value="1"/>
</dbReference>
<dbReference type="InterPro" id="IPR036390">
    <property type="entry name" value="WH_DNA-bd_sf"/>
</dbReference>
<dbReference type="SMART" id="SM00347">
    <property type="entry name" value="HTH_MARR"/>
    <property type="match status" value="1"/>
</dbReference>
<reference evidence="2 3" key="1">
    <citation type="submission" date="2018-10" db="EMBL/GenBank/DDBJ databases">
        <title>Kocuria tytouropygialis sp. nov., isolated from the uropygial gland of an American barn owl (Tyto furcata).</title>
        <authorList>
            <person name="Braun M.S."/>
            <person name="Wang E."/>
            <person name="Zimmermann S."/>
            <person name="Wagner H."/>
            <person name="Wink M."/>
        </authorList>
    </citation>
    <scope>NUCLEOTIDE SEQUENCE [LARGE SCALE GENOMIC DNA]</scope>
    <source>
        <strain evidence="2 3">442</strain>
    </source>
</reference>
<dbReference type="PROSITE" id="PS50995">
    <property type="entry name" value="HTH_MARR_2"/>
    <property type="match status" value="1"/>
</dbReference>
<protein>
    <submittedName>
        <fullName evidence="2">MarR family transcriptional regulator</fullName>
    </submittedName>
</protein>
<dbReference type="PANTHER" id="PTHR33164">
    <property type="entry name" value="TRANSCRIPTIONAL REGULATOR, MARR FAMILY"/>
    <property type="match status" value="1"/>
</dbReference>
<dbReference type="PRINTS" id="PR00598">
    <property type="entry name" value="HTHMARR"/>
</dbReference>
<organism evidence="2 3">
    <name type="scientific">Kocuria tytonis</name>
    <dbReference type="NCBI Taxonomy" id="2054280"/>
    <lineage>
        <taxon>Bacteria</taxon>
        <taxon>Bacillati</taxon>
        <taxon>Actinomycetota</taxon>
        <taxon>Actinomycetes</taxon>
        <taxon>Micrococcales</taxon>
        <taxon>Micrococcaceae</taxon>
        <taxon>Kocuria</taxon>
    </lineage>
</organism>
<comment type="caution">
    <text evidence="2">The sequence shown here is derived from an EMBL/GenBank/DDBJ whole genome shotgun (WGS) entry which is preliminary data.</text>
</comment>
<dbReference type="InterPro" id="IPR036388">
    <property type="entry name" value="WH-like_DNA-bd_sf"/>
</dbReference>
<evidence type="ECO:0000313" key="2">
    <source>
        <dbReference type="EMBL" id="RKQ35420.1"/>
    </source>
</evidence>
<dbReference type="EMBL" id="PNJG02000002">
    <property type="protein sequence ID" value="RKQ35420.1"/>
    <property type="molecule type" value="Genomic_DNA"/>
</dbReference>
<name>A0A495A6Q1_9MICC</name>
<dbReference type="Pfam" id="PF12802">
    <property type="entry name" value="MarR_2"/>
    <property type="match status" value="1"/>
</dbReference>
<sequence>MAAEAQRMRHFWYDDSPESASGVDVLNLLRRYREAETTMRTRVRADMDMGEKDILALRYLISAGGKSTVLRQKDIAAMLGITNASTSILVDRLVRDGYAERVPHPEDRRSVAVVPTEHGKHEVRATLRDMHGRMMAVVNDMSATERDVVANFLRRMIDGVTQPPMALPPGE</sequence>
<dbReference type="InterPro" id="IPR039422">
    <property type="entry name" value="MarR/SlyA-like"/>
</dbReference>
<dbReference type="Proteomes" id="UP000249516">
    <property type="component" value="Unassembled WGS sequence"/>
</dbReference>
<dbReference type="OrthoDB" id="162531at2"/>
<feature type="domain" description="HTH marR-type" evidence="1">
    <location>
        <begin position="22"/>
        <end position="158"/>
    </location>
</feature>
<dbReference type="PANTHER" id="PTHR33164:SF43">
    <property type="entry name" value="HTH-TYPE TRANSCRIPTIONAL REPRESSOR YETL"/>
    <property type="match status" value="1"/>
</dbReference>
<dbReference type="AlphaFoldDB" id="A0A495A6Q1"/>
<evidence type="ECO:0000313" key="3">
    <source>
        <dbReference type="Proteomes" id="UP000249516"/>
    </source>
</evidence>
<gene>
    <name evidence="2" type="ORF">C1C97_007385</name>
</gene>
<proteinExistence type="predicted"/>
<dbReference type="SUPFAM" id="SSF46785">
    <property type="entry name" value="Winged helix' DNA-binding domain"/>
    <property type="match status" value="1"/>
</dbReference>
<dbReference type="GO" id="GO:0003700">
    <property type="term" value="F:DNA-binding transcription factor activity"/>
    <property type="evidence" value="ECO:0007669"/>
    <property type="project" value="InterPro"/>
</dbReference>
<evidence type="ECO:0000259" key="1">
    <source>
        <dbReference type="PROSITE" id="PS50995"/>
    </source>
</evidence>
<dbReference type="GO" id="GO:0006950">
    <property type="term" value="P:response to stress"/>
    <property type="evidence" value="ECO:0007669"/>
    <property type="project" value="TreeGrafter"/>
</dbReference>
<dbReference type="InterPro" id="IPR000835">
    <property type="entry name" value="HTH_MarR-typ"/>
</dbReference>